<evidence type="ECO:0000313" key="1">
    <source>
        <dbReference type="EMBL" id="AOH39525.1"/>
    </source>
</evidence>
<accession>A0A1B3WEX9</accession>
<dbReference type="EMBL" id="CP017037">
    <property type="protein sequence ID" value="AOH39525.1"/>
    <property type="molecule type" value="Genomic_DNA"/>
</dbReference>
<dbReference type="Proteomes" id="UP000094757">
    <property type="component" value="Chromosome"/>
</dbReference>
<name>A0A1B3WEX9_9FIRM</name>
<dbReference type="RefSeq" id="WP_069177303.1">
    <property type="nucleotide sequence ID" value="NZ_CP017037.1"/>
</dbReference>
<organism evidence="1 2">
    <name type="scientific">Dialister pneumosintes</name>
    <dbReference type="NCBI Taxonomy" id="39950"/>
    <lineage>
        <taxon>Bacteria</taxon>
        <taxon>Bacillati</taxon>
        <taxon>Bacillota</taxon>
        <taxon>Negativicutes</taxon>
        <taxon>Veillonellales</taxon>
        <taxon>Veillonellaceae</taxon>
        <taxon>Dialister</taxon>
    </lineage>
</organism>
<sequence length="137" mass="16176">MEFIVLGVIPLVFIVSYYVWKRYSEQAIQGFILFFIEDGNFFLNTKRPLRFPLNTIDYVCLRAHYLSKGTDYMSIQVMRKDGNYSARYIFDSSIYTKKKETLSNRASIDETLSSLAWELKTQSVPYKVIKEGTYRFQ</sequence>
<dbReference type="STRING" id="39950.BCB69_05955"/>
<protein>
    <submittedName>
        <fullName evidence="1">Uncharacterized protein</fullName>
    </submittedName>
</protein>
<dbReference type="AlphaFoldDB" id="A0A1B3WEX9"/>
<gene>
    <name evidence="1" type="ORF">BCB69_05955</name>
</gene>
<reference evidence="2" key="1">
    <citation type="submission" date="2016-08" db="EMBL/GenBank/DDBJ databases">
        <authorList>
            <person name="Holder M.E."/>
            <person name="Ajami N.J."/>
            <person name="Petrosino J.F."/>
        </authorList>
    </citation>
    <scope>NUCLEOTIDE SEQUENCE [LARGE SCALE GENOMIC DNA]</scope>
    <source>
        <strain evidence="2">F0677</strain>
    </source>
</reference>
<dbReference type="KEGG" id="dpn:BCB69_05955"/>
<proteinExistence type="predicted"/>
<evidence type="ECO:0000313" key="2">
    <source>
        <dbReference type="Proteomes" id="UP000094757"/>
    </source>
</evidence>